<evidence type="ECO:0000256" key="1">
    <source>
        <dbReference type="ARBA" id="ARBA00022490"/>
    </source>
</evidence>
<dbReference type="NCBIfam" id="TIGR01143">
    <property type="entry name" value="murF"/>
    <property type="match status" value="1"/>
</dbReference>
<comment type="function">
    <text evidence="10 11">Involved in cell wall formation. Catalyzes the final step in the synthesis of UDP-N-acetylmuramoyl-pentapeptide, the precursor of murein.</text>
</comment>
<dbReference type="STRING" id="1029756.W911_16400"/>
<dbReference type="Proteomes" id="UP000018542">
    <property type="component" value="Chromosome"/>
</dbReference>
<dbReference type="GO" id="GO:0009252">
    <property type="term" value="P:peptidoglycan biosynthetic process"/>
    <property type="evidence" value="ECO:0007669"/>
    <property type="project" value="UniProtKB-UniRule"/>
</dbReference>
<evidence type="ECO:0000259" key="12">
    <source>
        <dbReference type="Pfam" id="PF02875"/>
    </source>
</evidence>
<keyword evidence="3 10" id="KW-0132">Cell division</keyword>
<keyword evidence="15" id="KW-1185">Reference proteome</keyword>
<dbReference type="InterPro" id="IPR004101">
    <property type="entry name" value="Mur_ligase_C"/>
</dbReference>
<gene>
    <name evidence="10" type="primary">murF</name>
    <name evidence="14" type="ORF">W911_16400</name>
</gene>
<dbReference type="InterPro" id="IPR036615">
    <property type="entry name" value="Mur_ligase_C_dom_sf"/>
</dbReference>
<dbReference type="GO" id="GO:0005737">
    <property type="term" value="C:cytoplasm"/>
    <property type="evidence" value="ECO:0007669"/>
    <property type="project" value="UniProtKB-SubCell"/>
</dbReference>
<dbReference type="EMBL" id="CP006912">
    <property type="protein sequence ID" value="AHB49630.1"/>
    <property type="molecule type" value="Genomic_DNA"/>
</dbReference>
<dbReference type="GO" id="GO:0051301">
    <property type="term" value="P:cell division"/>
    <property type="evidence" value="ECO:0007669"/>
    <property type="project" value="UniProtKB-KW"/>
</dbReference>
<dbReference type="GO" id="GO:0008766">
    <property type="term" value="F:UDP-N-acetylmuramoylalanyl-D-glutamyl-2,6-diaminopimelate-D-alanyl-D-alanine ligase activity"/>
    <property type="evidence" value="ECO:0007669"/>
    <property type="project" value="RHEA"/>
</dbReference>
<comment type="catalytic activity">
    <reaction evidence="10 11">
        <text>D-alanyl-D-alanine + UDP-N-acetyl-alpha-D-muramoyl-L-alanyl-gamma-D-glutamyl-meso-2,6-diaminopimelate + ATP = UDP-N-acetyl-alpha-D-muramoyl-L-alanyl-gamma-D-glutamyl-meso-2,6-diaminopimeloyl-D-alanyl-D-alanine + ADP + phosphate + H(+)</text>
        <dbReference type="Rhea" id="RHEA:28374"/>
        <dbReference type="ChEBI" id="CHEBI:15378"/>
        <dbReference type="ChEBI" id="CHEBI:30616"/>
        <dbReference type="ChEBI" id="CHEBI:43474"/>
        <dbReference type="ChEBI" id="CHEBI:57822"/>
        <dbReference type="ChEBI" id="CHEBI:61386"/>
        <dbReference type="ChEBI" id="CHEBI:83905"/>
        <dbReference type="ChEBI" id="CHEBI:456216"/>
        <dbReference type="EC" id="6.3.2.10"/>
    </reaction>
</comment>
<dbReference type="InterPro" id="IPR051046">
    <property type="entry name" value="MurCDEF_CellWall_CoF430Synth"/>
</dbReference>
<dbReference type="Pfam" id="PF02875">
    <property type="entry name" value="Mur_ligase_C"/>
    <property type="match status" value="1"/>
</dbReference>
<accession>V5SHV2</accession>
<comment type="similarity">
    <text evidence="10">Belongs to the MurCDEF family. MurF subfamily.</text>
</comment>
<sequence length="471" mass="49081">MTLQDTLWTFDDLVGAAGGRADNASGAPVTGLSIDTRTLAPGDLFVALKDQRDGHEFVSAAFAAGAAAALVSTSYEAKPGDGPLIRVPDVQAALENIGRAARARLSPDARVIAVTGSAGKTGTKDMLRAALSRVGATHGADKSFNNHWGVPLTLARMPAARRFGVFEIGMNHAGEIGPLSRMVRPHIAIVTTVDAVHLAQFPNVEAIAEAKAEIFQGLEPGGTAILNRDNVHFETLRRHAEEVGARVVSFGQSARADVRSKVLEIAADGTAMQIDIGGREIHCRVGVPGIHIAMNALAVAAAIDAAGADVETALAALPTVPPPPGRGVRTELPLGDGHILLIDESYNANPASMRAAFAVLGTVPRAAYKRRIAVLGDMLELGAEEQSHHLALKEAVDAAGTDLVFASGPNMEHLFRALPPERQGAWGLRSGEIEDALVARLAPGDVVMVKGSNGSRMGPLADALRKRLAAG</sequence>
<dbReference type="PANTHER" id="PTHR43024:SF1">
    <property type="entry name" value="UDP-N-ACETYLMURAMOYL-TRIPEPTIDE--D-ALANYL-D-ALANINE LIGASE"/>
    <property type="match status" value="1"/>
</dbReference>
<evidence type="ECO:0000256" key="9">
    <source>
        <dbReference type="ARBA" id="ARBA00023316"/>
    </source>
</evidence>
<dbReference type="Gene3D" id="3.90.190.20">
    <property type="entry name" value="Mur ligase, C-terminal domain"/>
    <property type="match status" value="1"/>
</dbReference>
<keyword evidence="6 10" id="KW-0133">Cell shape</keyword>
<dbReference type="RefSeq" id="WP_023788578.1">
    <property type="nucleotide sequence ID" value="NC_022997.1"/>
</dbReference>
<evidence type="ECO:0000256" key="6">
    <source>
        <dbReference type="ARBA" id="ARBA00022960"/>
    </source>
</evidence>
<dbReference type="PANTHER" id="PTHR43024">
    <property type="entry name" value="UDP-N-ACETYLMURAMOYL-TRIPEPTIDE--D-ALANYL-D-ALANINE LIGASE"/>
    <property type="match status" value="1"/>
</dbReference>
<feature type="domain" description="Mur ligase central" evidence="13">
    <location>
        <begin position="114"/>
        <end position="302"/>
    </location>
</feature>
<dbReference type="Gene3D" id="3.40.1390.10">
    <property type="entry name" value="MurE/MurF, N-terminal domain"/>
    <property type="match status" value="1"/>
</dbReference>
<dbReference type="SUPFAM" id="SSF53623">
    <property type="entry name" value="MurD-like peptide ligases, catalytic domain"/>
    <property type="match status" value="1"/>
</dbReference>
<reference evidence="14 15" key="1">
    <citation type="journal article" date="2014" name="Genome Announc.">
        <title>Complete Genome Sequence of Hyphomicrobium nitrativorans Strain NL23, a Denitrifying Bacterium Isolated from Biofilm of a Methanol-Fed Denitrification System Treating Seawater at the Montreal Biodome.</title>
        <authorList>
            <person name="Martineau C."/>
            <person name="Villeneuve C."/>
            <person name="Mauffrey F."/>
            <person name="Villemur R."/>
        </authorList>
    </citation>
    <scope>NUCLEOTIDE SEQUENCE [LARGE SCALE GENOMIC DNA]</scope>
    <source>
        <strain evidence="14">NL23</strain>
    </source>
</reference>
<dbReference type="PATRIC" id="fig|1029756.8.peg.3415"/>
<dbReference type="NCBIfam" id="NF010693">
    <property type="entry name" value="PRK14093.1"/>
    <property type="match status" value="1"/>
</dbReference>
<dbReference type="Pfam" id="PF08245">
    <property type="entry name" value="Mur_ligase_M"/>
    <property type="match status" value="1"/>
</dbReference>
<comment type="caution">
    <text evidence="10">Lacks conserved residue(s) required for the propagation of feature annotation.</text>
</comment>
<protein>
    <recommendedName>
        <fullName evidence="10 11">UDP-N-acetylmuramoyl-tripeptide--D-alanyl-D-alanine ligase</fullName>
        <ecNumber evidence="10 11">6.3.2.10</ecNumber>
    </recommendedName>
    <alternativeName>
        <fullName evidence="10">D-alanyl-D-alanine-adding enzyme</fullName>
    </alternativeName>
</protein>
<keyword evidence="2 10" id="KW-0436">Ligase</keyword>
<evidence type="ECO:0000256" key="4">
    <source>
        <dbReference type="ARBA" id="ARBA00022741"/>
    </source>
</evidence>
<comment type="pathway">
    <text evidence="10 11">Cell wall biogenesis; peptidoglycan biosynthesis.</text>
</comment>
<keyword evidence="5 10" id="KW-0067">ATP-binding</keyword>
<dbReference type="GO" id="GO:0047480">
    <property type="term" value="F:UDP-N-acetylmuramoyl-tripeptide-D-alanyl-D-alanine ligase activity"/>
    <property type="evidence" value="ECO:0007669"/>
    <property type="project" value="UniProtKB-UniRule"/>
</dbReference>
<dbReference type="EC" id="6.3.2.10" evidence="10 11"/>
<comment type="subcellular location">
    <subcellularLocation>
        <location evidence="10 11">Cytoplasm</location>
    </subcellularLocation>
</comment>
<evidence type="ECO:0000256" key="11">
    <source>
        <dbReference type="RuleBase" id="RU004136"/>
    </source>
</evidence>
<keyword evidence="8 10" id="KW-0131">Cell cycle</keyword>
<keyword evidence="9 10" id="KW-0961">Cell wall biogenesis/degradation</keyword>
<evidence type="ECO:0000256" key="10">
    <source>
        <dbReference type="HAMAP-Rule" id="MF_02019"/>
    </source>
</evidence>
<proteinExistence type="inferred from homology"/>
<dbReference type="GO" id="GO:0005524">
    <property type="term" value="F:ATP binding"/>
    <property type="evidence" value="ECO:0007669"/>
    <property type="project" value="UniProtKB-UniRule"/>
</dbReference>
<dbReference type="UniPathway" id="UPA00219"/>
<dbReference type="InterPro" id="IPR013221">
    <property type="entry name" value="Mur_ligase_cen"/>
</dbReference>
<evidence type="ECO:0000256" key="8">
    <source>
        <dbReference type="ARBA" id="ARBA00023306"/>
    </source>
</evidence>
<dbReference type="SUPFAM" id="SSF63418">
    <property type="entry name" value="MurE/MurF N-terminal domain"/>
    <property type="match status" value="1"/>
</dbReference>
<name>V5SHV2_9HYPH</name>
<dbReference type="GO" id="GO:0008360">
    <property type="term" value="P:regulation of cell shape"/>
    <property type="evidence" value="ECO:0007669"/>
    <property type="project" value="UniProtKB-KW"/>
</dbReference>
<evidence type="ECO:0000256" key="2">
    <source>
        <dbReference type="ARBA" id="ARBA00022598"/>
    </source>
</evidence>
<evidence type="ECO:0000256" key="5">
    <source>
        <dbReference type="ARBA" id="ARBA00022840"/>
    </source>
</evidence>
<organism evidence="14 15">
    <name type="scientific">Hyphomicrobium nitrativorans NL23</name>
    <dbReference type="NCBI Taxonomy" id="1029756"/>
    <lineage>
        <taxon>Bacteria</taxon>
        <taxon>Pseudomonadati</taxon>
        <taxon>Pseudomonadota</taxon>
        <taxon>Alphaproteobacteria</taxon>
        <taxon>Hyphomicrobiales</taxon>
        <taxon>Hyphomicrobiaceae</taxon>
        <taxon>Hyphomicrobium</taxon>
    </lineage>
</organism>
<keyword evidence="4 10" id="KW-0547">Nucleotide-binding</keyword>
<dbReference type="InterPro" id="IPR005863">
    <property type="entry name" value="UDP-N-AcMur_synth"/>
</dbReference>
<evidence type="ECO:0000313" key="14">
    <source>
        <dbReference type="EMBL" id="AHB49630.1"/>
    </source>
</evidence>
<feature type="domain" description="Mur ligase C-terminal" evidence="12">
    <location>
        <begin position="336"/>
        <end position="452"/>
    </location>
</feature>
<dbReference type="Gene3D" id="3.40.1190.10">
    <property type="entry name" value="Mur-like, catalytic domain"/>
    <property type="match status" value="1"/>
</dbReference>
<keyword evidence="7 10" id="KW-0573">Peptidoglycan synthesis</keyword>
<dbReference type="GO" id="GO:0071555">
    <property type="term" value="P:cell wall organization"/>
    <property type="evidence" value="ECO:0007669"/>
    <property type="project" value="UniProtKB-KW"/>
</dbReference>
<evidence type="ECO:0000259" key="13">
    <source>
        <dbReference type="Pfam" id="PF08245"/>
    </source>
</evidence>
<dbReference type="HAMAP" id="MF_02019">
    <property type="entry name" value="MurF"/>
    <property type="match status" value="1"/>
</dbReference>
<dbReference type="InterPro" id="IPR036565">
    <property type="entry name" value="Mur-like_cat_sf"/>
</dbReference>
<evidence type="ECO:0000313" key="15">
    <source>
        <dbReference type="Proteomes" id="UP000018542"/>
    </source>
</evidence>
<dbReference type="AlphaFoldDB" id="V5SHV2"/>
<dbReference type="SUPFAM" id="SSF53244">
    <property type="entry name" value="MurD-like peptide ligases, peptide-binding domain"/>
    <property type="match status" value="1"/>
</dbReference>
<dbReference type="InterPro" id="IPR035911">
    <property type="entry name" value="MurE/MurF_N"/>
</dbReference>
<dbReference type="KEGG" id="hni:W911_16400"/>
<evidence type="ECO:0000256" key="7">
    <source>
        <dbReference type="ARBA" id="ARBA00022984"/>
    </source>
</evidence>
<dbReference type="HOGENOM" id="CLU_031507_4_1_5"/>
<evidence type="ECO:0000256" key="3">
    <source>
        <dbReference type="ARBA" id="ARBA00022618"/>
    </source>
</evidence>
<keyword evidence="1 10" id="KW-0963">Cytoplasm</keyword>